<feature type="compositionally biased region" description="Acidic residues" evidence="1">
    <location>
        <begin position="190"/>
        <end position="199"/>
    </location>
</feature>
<sequence length="362" mass="39682">MGDRTGGHTGPTKIGLEDVAAAVGACDYRFLHGSERLLLPWETHRVFVYIGRIDAPVLIAEGELRRTLDLSDINALAHSITDWNMKRINPTVMLSITDDGEVSVRFRTSLPIGAGATDEQLRTFIRTAMQSTELAVDHMLTEFAHLKPVEQTPSPRDALDTDALHGELRFRSAPEGSTHHGKEGTATMSEQEDRDDDRDISDGVNSDAGGDPDLPSPDSPVPVDLARLESTLSDLGIRGMHRGASWLATKVNSILIGFHLDNGPSLILRGMWDPNLDPDRDFMRIFLCCNTWNEKSALTKAYCHTDDDGLQVRVEMSIPTAAGLTSTQLRHTLSLGLRRILLAIGSISEDVTGVSVVEWPED</sequence>
<dbReference type="Proteomes" id="UP000625574">
    <property type="component" value="Unassembled WGS sequence"/>
</dbReference>
<evidence type="ECO:0000313" key="2">
    <source>
        <dbReference type="EMBL" id="MBI9000813.1"/>
    </source>
</evidence>
<accession>A0ABS0VZH5</accession>
<reference evidence="2 3" key="1">
    <citation type="submission" date="2020-12" db="EMBL/GenBank/DDBJ databases">
        <title>Genome public.</title>
        <authorList>
            <person name="Sun Q."/>
        </authorList>
    </citation>
    <scope>NUCLEOTIDE SEQUENCE [LARGE SCALE GENOMIC DNA]</scope>
    <source>
        <strain evidence="2 3">CCM 8864</strain>
    </source>
</reference>
<organism evidence="2 3">
    <name type="scientific">Corynebacterium marambiense</name>
    <dbReference type="NCBI Taxonomy" id="2765364"/>
    <lineage>
        <taxon>Bacteria</taxon>
        <taxon>Bacillati</taxon>
        <taxon>Actinomycetota</taxon>
        <taxon>Actinomycetes</taxon>
        <taxon>Mycobacteriales</taxon>
        <taxon>Corynebacteriaceae</taxon>
        <taxon>Corynebacterium</taxon>
    </lineage>
</organism>
<dbReference type="RefSeq" id="WP_198736227.1">
    <property type="nucleotide sequence ID" value="NZ_JAEIOT010000007.1"/>
</dbReference>
<name>A0ABS0VZH5_9CORY</name>
<dbReference type="InterPro" id="IPR019660">
    <property type="entry name" value="Put_sensory_transdc_reg_YbjN"/>
</dbReference>
<evidence type="ECO:0000256" key="1">
    <source>
        <dbReference type="SAM" id="MobiDB-lite"/>
    </source>
</evidence>
<gene>
    <name evidence="2" type="ORF">JDV76_07515</name>
</gene>
<keyword evidence="3" id="KW-1185">Reference proteome</keyword>
<dbReference type="EMBL" id="JAEIOT010000007">
    <property type="protein sequence ID" value="MBI9000813.1"/>
    <property type="molecule type" value="Genomic_DNA"/>
</dbReference>
<proteinExistence type="predicted"/>
<dbReference type="Pfam" id="PF10722">
    <property type="entry name" value="YbjN"/>
    <property type="match status" value="2"/>
</dbReference>
<protein>
    <submittedName>
        <fullName evidence="2">YbjN domain-containing protein</fullName>
    </submittedName>
</protein>
<comment type="caution">
    <text evidence="2">The sequence shown here is derived from an EMBL/GenBank/DDBJ whole genome shotgun (WGS) entry which is preliminary data.</text>
</comment>
<evidence type="ECO:0000313" key="3">
    <source>
        <dbReference type="Proteomes" id="UP000625574"/>
    </source>
</evidence>
<feature type="region of interest" description="Disordered" evidence="1">
    <location>
        <begin position="170"/>
        <end position="223"/>
    </location>
</feature>
<feature type="compositionally biased region" description="Basic and acidic residues" evidence="1">
    <location>
        <begin position="170"/>
        <end position="183"/>
    </location>
</feature>